<dbReference type="InterPro" id="IPR016032">
    <property type="entry name" value="Sig_transdc_resp-reg_C-effctor"/>
</dbReference>
<dbReference type="SMART" id="SM00421">
    <property type="entry name" value="HTH_LUXR"/>
    <property type="match status" value="1"/>
</dbReference>
<dbReference type="PRINTS" id="PR00038">
    <property type="entry name" value="HTHLUXR"/>
</dbReference>
<proteinExistence type="predicted"/>
<evidence type="ECO:0000313" key="4">
    <source>
        <dbReference type="Proteomes" id="UP001152519"/>
    </source>
</evidence>
<feature type="coiled-coil region" evidence="1">
    <location>
        <begin position="76"/>
        <end position="110"/>
    </location>
</feature>
<evidence type="ECO:0000313" key="3">
    <source>
        <dbReference type="EMBL" id="CAG6391901.1"/>
    </source>
</evidence>
<reference evidence="3" key="1">
    <citation type="submission" date="2021-05" db="EMBL/GenBank/DDBJ databases">
        <authorList>
            <person name="Arsene-Ploetze F."/>
        </authorList>
    </citation>
    <scope>NUCLEOTIDE SEQUENCE</scope>
    <source>
        <strain evidence="3">DSM 42138</strain>
    </source>
</reference>
<dbReference type="GO" id="GO:0003677">
    <property type="term" value="F:DNA binding"/>
    <property type="evidence" value="ECO:0007669"/>
    <property type="project" value="InterPro"/>
</dbReference>
<dbReference type="Proteomes" id="UP001152519">
    <property type="component" value="Unassembled WGS sequence"/>
</dbReference>
<comment type="caution">
    <text evidence="3">The sequence shown here is derived from an EMBL/GenBank/DDBJ whole genome shotgun (WGS) entry which is preliminary data.</text>
</comment>
<dbReference type="EMBL" id="CAJSLV010000042">
    <property type="protein sequence ID" value="CAG6391901.1"/>
    <property type="molecule type" value="Genomic_DNA"/>
</dbReference>
<gene>
    <name evidence="3" type="ORF">SCOCK_140099</name>
</gene>
<keyword evidence="1" id="KW-0175">Coiled coil</keyword>
<dbReference type="InterPro" id="IPR036388">
    <property type="entry name" value="WH-like_DNA-bd_sf"/>
</dbReference>
<evidence type="ECO:0000256" key="1">
    <source>
        <dbReference type="SAM" id="Coils"/>
    </source>
</evidence>
<dbReference type="Pfam" id="PF00196">
    <property type="entry name" value="GerE"/>
    <property type="match status" value="1"/>
</dbReference>
<organism evidence="3 4">
    <name type="scientific">Actinacidiphila cocklensis</name>
    <dbReference type="NCBI Taxonomy" id="887465"/>
    <lineage>
        <taxon>Bacteria</taxon>
        <taxon>Bacillati</taxon>
        <taxon>Actinomycetota</taxon>
        <taxon>Actinomycetes</taxon>
        <taxon>Kitasatosporales</taxon>
        <taxon>Streptomycetaceae</taxon>
        <taxon>Actinacidiphila</taxon>
    </lineage>
</organism>
<name>A0A9W4GQT7_9ACTN</name>
<dbReference type="CDD" id="cd06170">
    <property type="entry name" value="LuxR_C_like"/>
    <property type="match status" value="1"/>
</dbReference>
<protein>
    <submittedName>
        <fullName evidence="3">Regulatory LuxR family protein</fullName>
    </submittedName>
</protein>
<keyword evidence="4" id="KW-1185">Reference proteome</keyword>
<dbReference type="Gene3D" id="1.10.10.10">
    <property type="entry name" value="Winged helix-like DNA-binding domain superfamily/Winged helix DNA-binding domain"/>
    <property type="match status" value="2"/>
</dbReference>
<dbReference type="GO" id="GO:0006355">
    <property type="term" value="P:regulation of DNA-templated transcription"/>
    <property type="evidence" value="ECO:0007669"/>
    <property type="project" value="InterPro"/>
</dbReference>
<dbReference type="PANTHER" id="PTHR34293:SF1">
    <property type="entry name" value="HTH-TYPE TRANSCRIPTIONAL REGULATOR TRMBL2"/>
    <property type="match status" value="1"/>
</dbReference>
<dbReference type="RefSeq" id="WP_251485849.1">
    <property type="nucleotide sequence ID" value="NZ_CAJSLV010000042.1"/>
</dbReference>
<dbReference type="SUPFAM" id="SSF46894">
    <property type="entry name" value="C-terminal effector domain of the bipartite response regulators"/>
    <property type="match status" value="1"/>
</dbReference>
<dbReference type="PANTHER" id="PTHR34293">
    <property type="entry name" value="HTH-TYPE TRANSCRIPTIONAL REGULATOR TRMBL2"/>
    <property type="match status" value="1"/>
</dbReference>
<dbReference type="PROSITE" id="PS50043">
    <property type="entry name" value="HTH_LUXR_2"/>
    <property type="match status" value="1"/>
</dbReference>
<dbReference type="InterPro" id="IPR051797">
    <property type="entry name" value="TrmB-like"/>
</dbReference>
<dbReference type="AlphaFoldDB" id="A0A9W4GQT7"/>
<feature type="domain" description="HTH luxR-type" evidence="2">
    <location>
        <begin position="260"/>
        <end position="325"/>
    </location>
</feature>
<evidence type="ECO:0000259" key="2">
    <source>
        <dbReference type="PROSITE" id="PS50043"/>
    </source>
</evidence>
<accession>A0A9W4GQT7</accession>
<dbReference type="InterPro" id="IPR000792">
    <property type="entry name" value="Tscrpt_reg_LuxR_C"/>
</dbReference>
<sequence>MLTTLGLDADAEAVYRAMLARPRDGLAAIGEALGLTEDQVRAALDTLSTLALVRPSHEREGSLRAVSPDLGLELLLARQQHELAGQQQRLEASRATAAQLIAEYADLQTETDSPGVEQLTGLDRIRDRLATLTREVRTEVMAFNPKSPPTEEGMAAARPLDQQLLERGVRMRTLYLDSIRNSPPTIAHADWLARHGGQVRTVPTLPTRMIIIDRASAVIPVRNDDTAAGAVILTGQGTVTALCALFESTWAAGRPLGEAPVRDAHGLTPQEQTALSLLAEGLTDEAIARRLGVSPRTARRLTSDLIERLGARSRFQAGVRAAQQGWLPAAHP</sequence>